<organism evidence="3">
    <name type="scientific">Chitinibacter mangrovi</name>
    <dbReference type="NCBI Taxonomy" id="3153927"/>
    <lineage>
        <taxon>Bacteria</taxon>
        <taxon>Pseudomonadati</taxon>
        <taxon>Pseudomonadota</taxon>
        <taxon>Betaproteobacteria</taxon>
        <taxon>Neisseriales</taxon>
        <taxon>Chitinibacteraceae</taxon>
        <taxon>Chitinibacter</taxon>
    </lineage>
</organism>
<dbReference type="CDD" id="cd02511">
    <property type="entry name" value="Beta4Glucosyltransferase"/>
    <property type="match status" value="1"/>
</dbReference>
<dbReference type="EC" id="2.4.-.-" evidence="3"/>
<dbReference type="AlphaFoldDB" id="A0AAU7F5W9"/>
<dbReference type="EMBL" id="CP157355">
    <property type="protein sequence ID" value="XBL99409.1"/>
    <property type="molecule type" value="Genomic_DNA"/>
</dbReference>
<dbReference type="Gene3D" id="3.90.550.10">
    <property type="entry name" value="Spore Coat Polysaccharide Biosynthesis Protein SpsA, Chain A"/>
    <property type="match status" value="1"/>
</dbReference>
<protein>
    <submittedName>
        <fullName evidence="3">Glycosyltransferase family 2 protein</fullName>
        <ecNumber evidence="3">2.4.-.-</ecNumber>
    </submittedName>
</protein>
<dbReference type="Pfam" id="PF00535">
    <property type="entry name" value="Glycos_transf_2"/>
    <property type="match status" value="1"/>
</dbReference>
<evidence type="ECO:0000313" key="3">
    <source>
        <dbReference type="EMBL" id="XBL99409.1"/>
    </source>
</evidence>
<gene>
    <name evidence="3" type="ORF">ABHF33_10035</name>
</gene>
<dbReference type="KEGG" id="cmav:ABHF33_10035"/>
<proteinExistence type="inferred from homology"/>
<dbReference type="RefSeq" id="WP_348943835.1">
    <property type="nucleotide sequence ID" value="NZ_CP157355.1"/>
</dbReference>
<sequence length="255" mass="28196">MPTLGVAIISKNAAAHLASCLAAVSWADQIVVLDSGSSDETESLARAAGVRFEQTSDWPGFGIQKNRAIALLDTDWVLALDTDEIVSPELAQAIRHAIAEPQADVYRLERRSAFCGQWVAHSGWNNDWVARLFKRGAAHYSDDLVHERLVHSAAAQPLTGKLLHYSYDDFETVLNKINSYSSAGAAQRFAKGKQASLGMAILRGLWAFWRTYLLKRGFLDGRAGFLIALMNAETTFYRFVKLEQLGRVSAHSKEQ</sequence>
<dbReference type="PANTHER" id="PTHR43630">
    <property type="entry name" value="POLY-BETA-1,6-N-ACETYL-D-GLUCOSAMINE SYNTHASE"/>
    <property type="match status" value="1"/>
</dbReference>
<accession>A0AAU7F5W9</accession>
<keyword evidence="3" id="KW-0328">Glycosyltransferase</keyword>
<feature type="domain" description="Glycosyltransferase 2-like" evidence="2">
    <location>
        <begin position="6"/>
        <end position="144"/>
    </location>
</feature>
<dbReference type="InterPro" id="IPR001173">
    <property type="entry name" value="Glyco_trans_2-like"/>
</dbReference>
<dbReference type="GO" id="GO:0016757">
    <property type="term" value="F:glycosyltransferase activity"/>
    <property type="evidence" value="ECO:0007669"/>
    <property type="project" value="UniProtKB-KW"/>
</dbReference>
<evidence type="ECO:0000259" key="2">
    <source>
        <dbReference type="Pfam" id="PF00535"/>
    </source>
</evidence>
<name>A0AAU7F5W9_9NEIS</name>
<reference evidence="3" key="1">
    <citation type="submission" date="2024-05" db="EMBL/GenBank/DDBJ databases">
        <authorList>
            <person name="Yang L."/>
            <person name="Pan L."/>
        </authorList>
    </citation>
    <scope>NUCLEOTIDE SEQUENCE</scope>
    <source>
        <strain evidence="3">FCG-7</strain>
    </source>
</reference>
<keyword evidence="3" id="KW-0808">Transferase</keyword>
<dbReference type="PANTHER" id="PTHR43630:SF2">
    <property type="entry name" value="GLYCOSYLTRANSFERASE"/>
    <property type="match status" value="1"/>
</dbReference>
<dbReference type="SUPFAM" id="SSF53448">
    <property type="entry name" value="Nucleotide-diphospho-sugar transferases"/>
    <property type="match status" value="1"/>
</dbReference>
<comment type="similarity">
    <text evidence="1">Belongs to the glycosyltransferase 2 family. WaaE/KdtX subfamily.</text>
</comment>
<dbReference type="InterPro" id="IPR029044">
    <property type="entry name" value="Nucleotide-diphossugar_trans"/>
</dbReference>
<evidence type="ECO:0000256" key="1">
    <source>
        <dbReference type="ARBA" id="ARBA00038494"/>
    </source>
</evidence>